<protein>
    <recommendedName>
        <fullName evidence="3">Lipoprotein</fullName>
    </recommendedName>
</protein>
<reference evidence="1 2" key="1">
    <citation type="submission" date="2015-09" db="EMBL/GenBank/DDBJ databases">
        <authorList>
            <consortium name="Pathogen Informatics"/>
        </authorList>
    </citation>
    <scope>NUCLEOTIDE SEQUENCE [LARGE SCALE GENOMIC DNA]</scope>
    <source>
        <strain evidence="1 2">2789STDY5834899</strain>
    </source>
</reference>
<evidence type="ECO:0000313" key="2">
    <source>
        <dbReference type="Proteomes" id="UP000095576"/>
    </source>
</evidence>
<organism evidence="1 2">
    <name type="scientific">Bacteroides thetaiotaomicron</name>
    <dbReference type="NCBI Taxonomy" id="818"/>
    <lineage>
        <taxon>Bacteria</taxon>
        <taxon>Pseudomonadati</taxon>
        <taxon>Bacteroidota</taxon>
        <taxon>Bacteroidia</taxon>
        <taxon>Bacteroidales</taxon>
        <taxon>Bacteroidaceae</taxon>
        <taxon>Bacteroides</taxon>
    </lineage>
</organism>
<dbReference type="AlphaFoldDB" id="A0A174L727"/>
<dbReference type="EMBL" id="CZAP01000003">
    <property type="protein sequence ID" value="CUP17359.1"/>
    <property type="molecule type" value="Genomic_DNA"/>
</dbReference>
<sequence>MIFHRIFRFTYFLIFCIWGLQSCTKDDLIETPADTDSETTENPYGIIRIAEKDLTPDVFKLMLQDDEPATILFNNTQRGFRVNQPLQVSITEQQELFIRFYSPRPVKEVTVWATISGYEEAFQLAKFDVLPAFTEFHKELPMLTQSKRYITRSGKEIQIMANPHLSAADLKLEIECNDKYYQKLLSTKSKYNVRFSAYSQTGSWAYPLYPAHAREAVAMMLNYGYMFSSKEFAEELEKYRGKLHSDANKTVIDIDMLLKKVINHSGFVIGKVTTVDGLGGGETYGLNEWCFLEHYADDGAHTSATFHELGHCLGYGHSGNMTYEQTGTGWITLCATVYNKLCIEKKLPVYSRRFMHTRRYGKLYGSSKYNASRYIIEDPELDAIDGGLSPILKEEDEDTAQGTPLSCIITYKDIPQATESTFAPKDVCVYGNRIYIVNNASGNFSLEILEEQNGKLTHIKSLKEWTEGGATKGFAATPNGVTVAHGKIYVTNEQSRTDIFDEKTFELVATIGTGSWGEGSNQTVHAFDVLVHRGCVFIRDKKRVCVFIEDDIVPGKSFKNVPNYCRTSNMGEAMGTYGQTIGNDGLLYTTHQGNKKIYVFDLQAMREQVEWKAQRVINLTSYSPYDIAFIGKRMFVSFATGKNQPIALAEVNPETGTVIKDYTTVEGHTFSNVEKMSMARQTLFIVDRNAHTVTGIPVEKLN</sequence>
<dbReference type="InterPro" id="IPR015943">
    <property type="entry name" value="WD40/YVTN_repeat-like_dom_sf"/>
</dbReference>
<dbReference type="PROSITE" id="PS51257">
    <property type="entry name" value="PROKAR_LIPOPROTEIN"/>
    <property type="match status" value="1"/>
</dbReference>
<evidence type="ECO:0008006" key="3">
    <source>
        <dbReference type="Google" id="ProtNLM"/>
    </source>
</evidence>
<dbReference type="Proteomes" id="UP000095576">
    <property type="component" value="Unassembled WGS sequence"/>
</dbReference>
<evidence type="ECO:0000313" key="1">
    <source>
        <dbReference type="EMBL" id="CUP17359.1"/>
    </source>
</evidence>
<accession>A0A174L727</accession>
<dbReference type="SUPFAM" id="SSF75011">
    <property type="entry name" value="3-carboxy-cis,cis-mucoante lactonizing enzyme"/>
    <property type="match status" value="1"/>
</dbReference>
<dbReference type="Gene3D" id="2.130.10.10">
    <property type="entry name" value="YVTN repeat-like/Quinoprotein amine dehydrogenase"/>
    <property type="match status" value="1"/>
</dbReference>
<dbReference type="RefSeq" id="WP_055299101.1">
    <property type="nucleotide sequence ID" value="NZ_CZAP01000003.1"/>
</dbReference>
<gene>
    <name evidence="1" type="ORF">ERS852511_01352</name>
</gene>
<name>A0A174L727_BACT4</name>
<proteinExistence type="predicted"/>